<dbReference type="Proteomes" id="UP000095282">
    <property type="component" value="Unplaced"/>
</dbReference>
<organism evidence="1 2">
    <name type="scientific">Caenorhabditis tropicalis</name>
    <dbReference type="NCBI Taxonomy" id="1561998"/>
    <lineage>
        <taxon>Eukaryota</taxon>
        <taxon>Metazoa</taxon>
        <taxon>Ecdysozoa</taxon>
        <taxon>Nematoda</taxon>
        <taxon>Chromadorea</taxon>
        <taxon>Rhabditida</taxon>
        <taxon>Rhabditina</taxon>
        <taxon>Rhabditomorpha</taxon>
        <taxon>Rhabditoidea</taxon>
        <taxon>Rhabditidae</taxon>
        <taxon>Peloderinae</taxon>
        <taxon>Caenorhabditis</taxon>
    </lineage>
</organism>
<evidence type="ECO:0000313" key="1">
    <source>
        <dbReference type="Proteomes" id="UP000095282"/>
    </source>
</evidence>
<name>A0A1I7ULI9_9PELO</name>
<dbReference type="AlphaFoldDB" id="A0A1I7ULI9"/>
<dbReference type="WBParaSite" id="Csp11.Scaffold630.g17171.t1">
    <property type="protein sequence ID" value="Csp11.Scaffold630.g17171.t1"/>
    <property type="gene ID" value="Csp11.Scaffold630.g17171"/>
</dbReference>
<accession>A0A1I7ULI9</accession>
<keyword evidence="1" id="KW-1185">Reference proteome</keyword>
<proteinExistence type="predicted"/>
<sequence>MLIDLLERCIEAEHFKFSEVENNSDEIFNLGCFVKTVNDRHSSNNEEPDEQNLNFDLSTLGPKISLVSGLSYNKFWSSEYSLNNYEDKVLDQ</sequence>
<reference evidence="2" key="1">
    <citation type="submission" date="2016-11" db="UniProtKB">
        <authorList>
            <consortium name="WormBaseParasite"/>
        </authorList>
    </citation>
    <scope>IDENTIFICATION</scope>
</reference>
<protein>
    <submittedName>
        <fullName evidence="2">Uncharacterized protein</fullName>
    </submittedName>
</protein>
<evidence type="ECO:0000313" key="2">
    <source>
        <dbReference type="WBParaSite" id="Csp11.Scaffold630.g17171.t1"/>
    </source>
</evidence>